<dbReference type="InterPro" id="IPR036390">
    <property type="entry name" value="WH_DNA-bd_sf"/>
</dbReference>
<dbReference type="Gene3D" id="3.30.390.60">
    <property type="entry name" value="Heat-inducible transcription repressor hrca homolog, domain 3"/>
    <property type="match status" value="1"/>
</dbReference>
<dbReference type="NCBIfam" id="TIGR00331">
    <property type="entry name" value="hrcA"/>
    <property type="match status" value="1"/>
</dbReference>
<dbReference type="PANTHER" id="PTHR34824:SF1">
    <property type="entry name" value="HEAT-INDUCIBLE TRANSCRIPTION REPRESSOR HRCA"/>
    <property type="match status" value="1"/>
</dbReference>
<evidence type="ECO:0000256" key="2">
    <source>
        <dbReference type="ARBA" id="ARBA00023015"/>
    </source>
</evidence>
<dbReference type="GO" id="GO:0045892">
    <property type="term" value="P:negative regulation of DNA-templated transcription"/>
    <property type="evidence" value="ECO:0007669"/>
    <property type="project" value="TreeGrafter"/>
</dbReference>
<protein>
    <submittedName>
        <fullName evidence="6">Heat-inducible transcription repressor HrcA</fullName>
    </submittedName>
</protein>
<feature type="domain" description="Heat-inducible transcription repressor HrcA C-terminal" evidence="5">
    <location>
        <begin position="115"/>
        <end position="331"/>
    </location>
</feature>
<dbReference type="InterPro" id="IPR002571">
    <property type="entry name" value="HrcA"/>
</dbReference>
<evidence type="ECO:0000256" key="1">
    <source>
        <dbReference type="ARBA" id="ARBA00022491"/>
    </source>
</evidence>
<reference evidence="6" key="1">
    <citation type="submission" date="2019-10" db="EMBL/GenBank/DDBJ databases">
        <title>Metagenomic sequencing of thiosulfate-disproportionating enrichment culture.</title>
        <authorList>
            <person name="Umezawa K."/>
            <person name="Kojima H."/>
            <person name="Fukui M."/>
        </authorList>
    </citation>
    <scope>NUCLEOTIDE SEQUENCE</scope>
    <source>
        <strain evidence="6">45J</strain>
    </source>
</reference>
<keyword evidence="4" id="KW-0804">Transcription</keyword>
<sequence>MEFLDERSKQILYAVVQSYISKPEPVGSRFVTKKYSFGFSPATVRNIMADLEELGFLSQPHTSAGRVPTDKGYRFYVDSIMGVRDADRFISPSNDFMQQFARKIESIRSDLDNMFLEITNTLSMMSNYIGVVTPPRAEKTIFTRIEFIRYREDKVVAVLLTEEGVIKNKVIKVDLRLTQDDLNRIADYLNREYSGRTIDEIKGLLVKRAYKEKALWDRLISKAIKIYEQAISFKENDVFVSGLYDVMNLPDFSDISKIKEISKAIKDKHIILKLLDELSDSEGVHVFIGSENPVEEMKKLSVVASTYKEKDRPMGVIALIGPTRMDYPKAIYMVDAIARCISRTFD</sequence>
<dbReference type="InterPro" id="IPR036388">
    <property type="entry name" value="WH-like_DNA-bd_sf"/>
</dbReference>
<dbReference type="InterPro" id="IPR029016">
    <property type="entry name" value="GAF-like_dom_sf"/>
</dbReference>
<dbReference type="InterPro" id="IPR021153">
    <property type="entry name" value="HrcA_C"/>
</dbReference>
<dbReference type="SUPFAM" id="SSF46785">
    <property type="entry name" value="Winged helix' DNA-binding domain"/>
    <property type="match status" value="1"/>
</dbReference>
<dbReference type="InterPro" id="IPR023120">
    <property type="entry name" value="WHTH_transcript_rep_HrcA_IDD"/>
</dbReference>
<evidence type="ECO:0000256" key="3">
    <source>
        <dbReference type="ARBA" id="ARBA00023016"/>
    </source>
</evidence>
<keyword evidence="3" id="KW-0346">Stress response</keyword>
<dbReference type="AlphaFoldDB" id="A0A5J4L693"/>
<dbReference type="Pfam" id="PF01628">
    <property type="entry name" value="HrcA"/>
    <property type="match status" value="1"/>
</dbReference>
<evidence type="ECO:0000259" key="5">
    <source>
        <dbReference type="Pfam" id="PF01628"/>
    </source>
</evidence>
<keyword evidence="2" id="KW-0805">Transcription regulation</keyword>
<keyword evidence="1" id="KW-0678">Repressor</keyword>
<dbReference type="HAMAP" id="MF_00081">
    <property type="entry name" value="HrcA"/>
    <property type="match status" value="1"/>
</dbReference>
<dbReference type="PIRSF" id="PIRSF005485">
    <property type="entry name" value="HrcA"/>
    <property type="match status" value="1"/>
</dbReference>
<dbReference type="SUPFAM" id="SSF55781">
    <property type="entry name" value="GAF domain-like"/>
    <property type="match status" value="1"/>
</dbReference>
<dbReference type="PANTHER" id="PTHR34824">
    <property type="entry name" value="HEAT-INDUCIBLE TRANSCRIPTION REPRESSOR HRCA"/>
    <property type="match status" value="1"/>
</dbReference>
<evidence type="ECO:0000256" key="4">
    <source>
        <dbReference type="ARBA" id="ARBA00023163"/>
    </source>
</evidence>
<gene>
    <name evidence="6" type="ORF">A45J_1423</name>
</gene>
<accession>A0A5J4L693</accession>
<comment type="caution">
    <text evidence="6">The sequence shown here is derived from an EMBL/GenBank/DDBJ whole genome shotgun (WGS) entry which is preliminary data.</text>
</comment>
<dbReference type="EMBL" id="BLAB01000001">
    <property type="protein sequence ID" value="GER93669.1"/>
    <property type="molecule type" value="Genomic_DNA"/>
</dbReference>
<organism evidence="6">
    <name type="scientific">hot springs metagenome</name>
    <dbReference type="NCBI Taxonomy" id="433727"/>
    <lineage>
        <taxon>unclassified sequences</taxon>
        <taxon>metagenomes</taxon>
        <taxon>ecological metagenomes</taxon>
    </lineage>
</organism>
<proteinExistence type="inferred from homology"/>
<dbReference type="Gene3D" id="3.30.450.40">
    <property type="match status" value="1"/>
</dbReference>
<name>A0A5J4L693_9ZZZZ</name>
<evidence type="ECO:0000313" key="6">
    <source>
        <dbReference type="EMBL" id="GER93669.1"/>
    </source>
</evidence>
<dbReference type="Gene3D" id="1.10.10.10">
    <property type="entry name" value="Winged helix-like DNA-binding domain superfamily/Winged helix DNA-binding domain"/>
    <property type="match status" value="1"/>
</dbReference>
<dbReference type="GO" id="GO:0003677">
    <property type="term" value="F:DNA binding"/>
    <property type="evidence" value="ECO:0007669"/>
    <property type="project" value="InterPro"/>
</dbReference>